<dbReference type="Gene3D" id="3.40.50.150">
    <property type="entry name" value="Vaccinia Virus protein VP39"/>
    <property type="match status" value="1"/>
</dbReference>
<dbReference type="InterPro" id="IPR004556">
    <property type="entry name" value="HemK-like"/>
</dbReference>
<evidence type="ECO:0000256" key="1">
    <source>
        <dbReference type="ARBA" id="ARBA00012771"/>
    </source>
</evidence>
<dbReference type="InterPro" id="IPR022446">
    <property type="entry name" value="MeTrfrase_put"/>
</dbReference>
<comment type="catalytic activity">
    <reaction evidence="5">
        <text>L-glutaminyl-[peptide chain release factor] + S-adenosyl-L-methionine = N(5)-methyl-L-glutaminyl-[peptide chain release factor] + S-adenosyl-L-homocysteine + H(+)</text>
        <dbReference type="Rhea" id="RHEA:42896"/>
        <dbReference type="Rhea" id="RHEA-COMP:10271"/>
        <dbReference type="Rhea" id="RHEA-COMP:10272"/>
        <dbReference type="ChEBI" id="CHEBI:15378"/>
        <dbReference type="ChEBI" id="CHEBI:30011"/>
        <dbReference type="ChEBI" id="CHEBI:57856"/>
        <dbReference type="ChEBI" id="CHEBI:59789"/>
        <dbReference type="ChEBI" id="CHEBI:61891"/>
        <dbReference type="EC" id="2.1.1.297"/>
    </reaction>
</comment>
<dbReference type="PANTHER" id="PTHR18895:SF74">
    <property type="entry name" value="MTRF1L RELEASE FACTOR GLUTAMINE METHYLTRANSFERASE"/>
    <property type="match status" value="1"/>
</dbReference>
<dbReference type="NCBIfam" id="TIGR00536">
    <property type="entry name" value="hemK_fam"/>
    <property type="match status" value="1"/>
</dbReference>
<keyword evidence="2 7" id="KW-0489">Methyltransferase</keyword>
<dbReference type="GO" id="GO:0032259">
    <property type="term" value="P:methylation"/>
    <property type="evidence" value="ECO:0007669"/>
    <property type="project" value="UniProtKB-KW"/>
</dbReference>
<accession>A0A7X5R0D8</accession>
<name>A0A7X5R0D8_9MICO</name>
<keyword evidence="8" id="KW-1185">Reference proteome</keyword>
<dbReference type="Pfam" id="PF05175">
    <property type="entry name" value="MTS"/>
    <property type="match status" value="1"/>
</dbReference>
<sequence>MQSTSETRNTQVNDVVRQLRAAGCVYAEDEAALLMEAAASDDALDHLIRQRMAGLPLEPLLGWAAFDGHRVRLGPGVFVPRRRTELLLREASREVVEILVRRSSPAASAKHVAADHDTEALVTVIDVCSGSGAIAAALLRRHPNVRMLAVDNDPVAVEWAKRNVEPLGGWVGEGDLFDAIPLQIRNEIHGSVAIITANAPYVPTDEIRLMPPEARLHEPHSTLDGGPDGLALQRRIIGEAATWLAPGGILLVETSARQAPETLEMMRAGGLSPSVLRDESLEATAVIGRRLG</sequence>
<reference evidence="7 8" key="1">
    <citation type="submission" date="2020-02" db="EMBL/GenBank/DDBJ databases">
        <title>Sequencing the genomes of 1000 actinobacteria strains.</title>
        <authorList>
            <person name="Klenk H.-P."/>
        </authorList>
    </citation>
    <scope>NUCLEOTIDE SEQUENCE [LARGE SCALE GENOMIC DNA]</scope>
    <source>
        <strain evidence="7 8">DSM 27960</strain>
    </source>
</reference>
<dbReference type="AlphaFoldDB" id="A0A7X5R0D8"/>
<evidence type="ECO:0000256" key="3">
    <source>
        <dbReference type="ARBA" id="ARBA00022679"/>
    </source>
</evidence>
<dbReference type="EMBL" id="JAAMOX010000001">
    <property type="protein sequence ID" value="NIH53314.1"/>
    <property type="molecule type" value="Genomic_DNA"/>
</dbReference>
<dbReference type="SUPFAM" id="SSF53335">
    <property type="entry name" value="S-adenosyl-L-methionine-dependent methyltransferases"/>
    <property type="match status" value="1"/>
</dbReference>
<dbReference type="CDD" id="cd02440">
    <property type="entry name" value="AdoMet_MTases"/>
    <property type="match status" value="1"/>
</dbReference>
<comment type="caution">
    <text evidence="7">The sequence shown here is derived from an EMBL/GenBank/DDBJ whole genome shotgun (WGS) entry which is preliminary data.</text>
</comment>
<evidence type="ECO:0000313" key="8">
    <source>
        <dbReference type="Proteomes" id="UP000541033"/>
    </source>
</evidence>
<dbReference type="InterPro" id="IPR050320">
    <property type="entry name" value="N5-glutamine_MTase"/>
</dbReference>
<dbReference type="RefSeq" id="WP_167148828.1">
    <property type="nucleotide sequence ID" value="NZ_JAAMOX010000001.1"/>
</dbReference>
<organism evidence="7 8">
    <name type="scientific">Lysinibacter cavernae</name>
    <dbReference type="NCBI Taxonomy" id="1640652"/>
    <lineage>
        <taxon>Bacteria</taxon>
        <taxon>Bacillati</taxon>
        <taxon>Actinomycetota</taxon>
        <taxon>Actinomycetes</taxon>
        <taxon>Micrococcales</taxon>
        <taxon>Microbacteriaceae</taxon>
        <taxon>Lysinibacter</taxon>
    </lineage>
</organism>
<evidence type="ECO:0000259" key="6">
    <source>
        <dbReference type="Pfam" id="PF05175"/>
    </source>
</evidence>
<dbReference type="InterPro" id="IPR007848">
    <property type="entry name" value="Small_mtfrase_dom"/>
</dbReference>
<dbReference type="Proteomes" id="UP000541033">
    <property type="component" value="Unassembled WGS sequence"/>
</dbReference>
<evidence type="ECO:0000313" key="7">
    <source>
        <dbReference type="EMBL" id="NIH53314.1"/>
    </source>
</evidence>
<dbReference type="NCBIfam" id="TIGR03704">
    <property type="entry name" value="PrmC_rel_meth"/>
    <property type="match status" value="1"/>
</dbReference>
<dbReference type="GO" id="GO:0102559">
    <property type="term" value="F:peptide chain release factor N(5)-glutamine methyltransferase activity"/>
    <property type="evidence" value="ECO:0007669"/>
    <property type="project" value="UniProtKB-EC"/>
</dbReference>
<feature type="domain" description="Methyltransferase small" evidence="6">
    <location>
        <begin position="123"/>
        <end position="166"/>
    </location>
</feature>
<evidence type="ECO:0000256" key="5">
    <source>
        <dbReference type="ARBA" id="ARBA00048391"/>
    </source>
</evidence>
<dbReference type="InterPro" id="IPR029063">
    <property type="entry name" value="SAM-dependent_MTases_sf"/>
</dbReference>
<evidence type="ECO:0000256" key="2">
    <source>
        <dbReference type="ARBA" id="ARBA00022603"/>
    </source>
</evidence>
<gene>
    <name evidence="7" type="ORF">FHX76_001182</name>
</gene>
<evidence type="ECO:0000256" key="4">
    <source>
        <dbReference type="ARBA" id="ARBA00022691"/>
    </source>
</evidence>
<keyword evidence="3 7" id="KW-0808">Transferase</keyword>
<dbReference type="EC" id="2.1.1.297" evidence="1"/>
<protein>
    <recommendedName>
        <fullName evidence="1">peptide chain release factor N(5)-glutamine methyltransferase</fullName>
        <ecNumber evidence="1">2.1.1.297</ecNumber>
    </recommendedName>
</protein>
<proteinExistence type="predicted"/>
<keyword evidence="4" id="KW-0949">S-adenosyl-L-methionine</keyword>
<dbReference type="PANTHER" id="PTHR18895">
    <property type="entry name" value="HEMK METHYLTRANSFERASE"/>
    <property type="match status" value="1"/>
</dbReference>